<dbReference type="Pfam" id="PF13414">
    <property type="entry name" value="TPR_11"/>
    <property type="match status" value="1"/>
</dbReference>
<feature type="repeat" description="TPR" evidence="4">
    <location>
        <begin position="148"/>
        <end position="181"/>
    </location>
</feature>
<dbReference type="InterPro" id="IPR055999">
    <property type="entry name" value="DUF7577"/>
</dbReference>
<dbReference type="InterPro" id="IPR051685">
    <property type="entry name" value="Ycf3/AcsC/BcsC/TPR_MFPF"/>
</dbReference>
<dbReference type="PROSITE" id="PS50005">
    <property type="entry name" value="TPR"/>
    <property type="match status" value="3"/>
</dbReference>
<dbReference type="InterPro" id="IPR011990">
    <property type="entry name" value="TPR-like_helical_dom_sf"/>
</dbReference>
<evidence type="ECO:0000256" key="2">
    <source>
        <dbReference type="ARBA" id="ARBA00022803"/>
    </source>
</evidence>
<dbReference type="PANTHER" id="PTHR44943:SF9">
    <property type="entry name" value="TPR-REPEAT-CONTAINING PROTEIN"/>
    <property type="match status" value="1"/>
</dbReference>
<feature type="repeat" description="TPR" evidence="4">
    <location>
        <begin position="182"/>
        <end position="215"/>
    </location>
</feature>
<dbReference type="Proteomes" id="UP000886005">
    <property type="component" value="Unassembled WGS sequence"/>
</dbReference>
<reference evidence="7" key="1">
    <citation type="journal article" date="2020" name="mSystems">
        <title>Genome- and Community-Level Interaction Insights into Carbon Utilization and Element Cycling Functions of Hydrothermarchaeota in Hydrothermal Sediment.</title>
        <authorList>
            <person name="Zhou Z."/>
            <person name="Liu Y."/>
            <person name="Xu W."/>
            <person name="Pan J."/>
            <person name="Luo Z.H."/>
            <person name="Li M."/>
        </authorList>
    </citation>
    <scope>NUCLEOTIDE SEQUENCE [LARGE SCALE GENOMIC DNA]</scope>
    <source>
        <strain evidence="7">HyVt-456</strain>
    </source>
</reference>
<dbReference type="Pfam" id="PF14559">
    <property type="entry name" value="TPR_19"/>
    <property type="match status" value="1"/>
</dbReference>
<feature type="domain" description="DUF7577" evidence="6">
    <location>
        <begin position="3"/>
        <end position="28"/>
    </location>
</feature>
<dbReference type="EMBL" id="DRLD01000273">
    <property type="protein sequence ID" value="HED10986.1"/>
    <property type="molecule type" value="Genomic_DNA"/>
</dbReference>
<dbReference type="InterPro" id="IPR019734">
    <property type="entry name" value="TPR_rpt"/>
</dbReference>
<protein>
    <submittedName>
        <fullName evidence="7">Tetratricopeptide repeat protein</fullName>
    </submittedName>
</protein>
<dbReference type="Pfam" id="PF24463">
    <property type="entry name" value="DUF7577"/>
    <property type="match status" value="1"/>
</dbReference>
<evidence type="ECO:0000256" key="4">
    <source>
        <dbReference type="PROSITE-ProRule" id="PRU00339"/>
    </source>
</evidence>
<keyword evidence="5" id="KW-0812">Transmembrane</keyword>
<accession>A0A7V1LN01</accession>
<proteinExistence type="predicted"/>
<organism evidence="7">
    <name type="scientific">Caldithrix abyssi</name>
    <dbReference type="NCBI Taxonomy" id="187145"/>
    <lineage>
        <taxon>Bacteria</taxon>
        <taxon>Pseudomonadati</taxon>
        <taxon>Calditrichota</taxon>
        <taxon>Calditrichia</taxon>
        <taxon>Calditrichales</taxon>
        <taxon>Calditrichaceae</taxon>
        <taxon>Caldithrix</taxon>
    </lineage>
</organism>
<keyword evidence="5" id="KW-1133">Transmembrane helix</keyword>
<feature type="repeat" description="TPR" evidence="4">
    <location>
        <begin position="114"/>
        <end position="147"/>
    </location>
</feature>
<keyword evidence="3" id="KW-0793">Thylakoid</keyword>
<evidence type="ECO:0000256" key="1">
    <source>
        <dbReference type="ARBA" id="ARBA00022737"/>
    </source>
</evidence>
<evidence type="ECO:0000313" key="7">
    <source>
        <dbReference type="EMBL" id="HED10986.1"/>
    </source>
</evidence>
<dbReference type="PROSITE" id="PS50293">
    <property type="entry name" value="TPR_REGION"/>
    <property type="match status" value="2"/>
</dbReference>
<evidence type="ECO:0000256" key="3">
    <source>
        <dbReference type="ARBA" id="ARBA00023078"/>
    </source>
</evidence>
<comment type="caution">
    <text evidence="7">The sequence shown here is derived from an EMBL/GenBank/DDBJ whole genome shotgun (WGS) entry which is preliminary data.</text>
</comment>
<dbReference type="AlphaFoldDB" id="A0A7V1LN01"/>
<evidence type="ECO:0000256" key="5">
    <source>
        <dbReference type="SAM" id="Phobius"/>
    </source>
</evidence>
<keyword evidence="1" id="KW-0677">Repeat</keyword>
<dbReference type="SUPFAM" id="SSF48452">
    <property type="entry name" value="TPR-like"/>
    <property type="match status" value="1"/>
</dbReference>
<keyword evidence="2 4" id="KW-0802">TPR repeat</keyword>
<feature type="transmembrane region" description="Helical" evidence="5">
    <location>
        <begin position="49"/>
        <end position="67"/>
    </location>
</feature>
<name>A0A7V1LN01_CALAY</name>
<dbReference type="Gene3D" id="1.25.40.10">
    <property type="entry name" value="Tetratricopeptide repeat domain"/>
    <property type="match status" value="2"/>
</dbReference>
<keyword evidence="5" id="KW-0472">Membrane</keyword>
<sequence length="232" mass="25463">MNTIQCPACGAENTKDARFCSQCGEPLQKAENNNTVKEKSGSPGSTNSMFYLAATVIAALLIIFLIINENRQEYLAKLAKKGMTQAPPAGQAPPALMQKVLAAKAALEKDPKNYELNVELGNNYFDIGRFEQAIQYYSTAVSVNAGNPSVLIDLGVSYYNVKDFDNALKYMKQALEINPGHVQGLYNLGIVYFNKGDKNGALQAWEKLLEVNPGSREAQTAKKFVDQIKSQR</sequence>
<dbReference type="SMART" id="SM00028">
    <property type="entry name" value="TPR"/>
    <property type="match status" value="3"/>
</dbReference>
<gene>
    <name evidence="7" type="ORF">ENJ10_09880</name>
</gene>
<evidence type="ECO:0000259" key="6">
    <source>
        <dbReference type="Pfam" id="PF24463"/>
    </source>
</evidence>
<dbReference type="PANTHER" id="PTHR44943">
    <property type="entry name" value="CELLULOSE SYNTHASE OPERON PROTEIN C"/>
    <property type="match status" value="1"/>
</dbReference>